<comment type="caution">
    <text evidence="2">The sequence shown here is derived from an EMBL/GenBank/DDBJ whole genome shotgun (WGS) entry which is preliminary data.</text>
</comment>
<accession>A0ABU0AY90</accession>
<sequence length="171" mass="18235">MKLTKTKELVLSGLLIALGLVLPMAFHLFKAGGPVFLPMHIPVLLGGMILSPVFALLVGVLTPIVSNLLTSMPPLMPMLPIMIVELGLYGLVASILRKKLNLNVFISLIISMIIGRIGAGLVVYVMTSVFAVQFAPPIAFVIGGISKGIPGIIIQLIFIPIIVKAVEKSMR</sequence>
<keyword evidence="1" id="KW-0812">Transmembrane</keyword>
<feature type="transmembrane region" description="Helical" evidence="1">
    <location>
        <begin position="12"/>
        <end position="29"/>
    </location>
</feature>
<dbReference type="GO" id="GO:0016301">
    <property type="term" value="F:kinase activity"/>
    <property type="evidence" value="ECO:0007669"/>
    <property type="project" value="UniProtKB-KW"/>
</dbReference>
<evidence type="ECO:0000313" key="3">
    <source>
        <dbReference type="Proteomes" id="UP001236559"/>
    </source>
</evidence>
<feature type="transmembrane region" description="Helical" evidence="1">
    <location>
        <begin position="138"/>
        <end position="163"/>
    </location>
</feature>
<keyword evidence="2" id="KW-0418">Kinase</keyword>
<dbReference type="Gene3D" id="1.10.1760.20">
    <property type="match status" value="1"/>
</dbReference>
<evidence type="ECO:0000256" key="1">
    <source>
        <dbReference type="SAM" id="Phobius"/>
    </source>
</evidence>
<feature type="transmembrane region" description="Helical" evidence="1">
    <location>
        <begin position="41"/>
        <end position="65"/>
    </location>
</feature>
<keyword evidence="1" id="KW-1133">Transmembrane helix</keyword>
<feature type="transmembrane region" description="Helical" evidence="1">
    <location>
        <begin position="103"/>
        <end position="126"/>
    </location>
</feature>
<keyword evidence="2" id="KW-0808">Transferase</keyword>
<dbReference type="InterPro" id="IPR024529">
    <property type="entry name" value="ECF_trnsprt_substrate-spec"/>
</dbReference>
<keyword evidence="1" id="KW-0472">Membrane</keyword>
<organism evidence="2 3">
    <name type="scientific">Peptoniphilus koenoeneniae</name>
    <dbReference type="NCBI Taxonomy" id="507751"/>
    <lineage>
        <taxon>Bacteria</taxon>
        <taxon>Bacillati</taxon>
        <taxon>Bacillota</taxon>
        <taxon>Tissierellia</taxon>
        <taxon>Tissierellales</taxon>
        <taxon>Peptoniphilaceae</taxon>
        <taxon>Peptoniphilus</taxon>
    </lineage>
</organism>
<keyword evidence="3" id="KW-1185">Reference proteome</keyword>
<dbReference type="EMBL" id="JAUSTN010000007">
    <property type="protein sequence ID" value="MDQ0275373.1"/>
    <property type="molecule type" value="Genomic_DNA"/>
</dbReference>
<protein>
    <submittedName>
        <fullName evidence="2">LytS/YehU family sensor histidine kinase</fullName>
    </submittedName>
</protein>
<name>A0ABU0AY90_9FIRM</name>
<proteinExistence type="predicted"/>
<feature type="transmembrane region" description="Helical" evidence="1">
    <location>
        <begin position="77"/>
        <end position="96"/>
    </location>
</feature>
<dbReference type="RefSeq" id="WP_023055756.1">
    <property type="nucleotide sequence ID" value="NZ_JAUSTN010000007.1"/>
</dbReference>
<evidence type="ECO:0000313" key="2">
    <source>
        <dbReference type="EMBL" id="MDQ0275373.1"/>
    </source>
</evidence>
<reference evidence="2 3" key="1">
    <citation type="submission" date="2023-07" db="EMBL/GenBank/DDBJ databases">
        <title>Genomic Encyclopedia of Type Strains, Phase IV (KMG-IV): sequencing the most valuable type-strain genomes for metagenomic binning, comparative biology and taxonomic classification.</title>
        <authorList>
            <person name="Goeker M."/>
        </authorList>
    </citation>
    <scope>NUCLEOTIDE SEQUENCE [LARGE SCALE GENOMIC DNA]</scope>
    <source>
        <strain evidence="2 3">DSM 22616</strain>
    </source>
</reference>
<dbReference type="Pfam" id="PF12822">
    <property type="entry name" value="ECF_trnsprt"/>
    <property type="match status" value="1"/>
</dbReference>
<dbReference type="Proteomes" id="UP001236559">
    <property type="component" value="Unassembled WGS sequence"/>
</dbReference>
<gene>
    <name evidence="2" type="ORF">J2S72_001400</name>
</gene>